<name>A0A8W7K8N0_ANOAL</name>
<dbReference type="Proteomes" id="UP000069272">
    <property type="component" value="Chromosome 2R"/>
</dbReference>
<accession>A0A8W7K8N0</accession>
<keyword evidence="1" id="KW-0732">Signal</keyword>
<protein>
    <submittedName>
        <fullName evidence="2">Uncharacterized protein</fullName>
    </submittedName>
</protein>
<evidence type="ECO:0000313" key="3">
    <source>
        <dbReference type="Proteomes" id="UP000069272"/>
    </source>
</evidence>
<reference evidence="2 3" key="1">
    <citation type="journal article" date="2017" name="G3 (Bethesda)">
        <title>The Physical Genome Mapping of Anopheles albimanus Corrected Scaffold Misassemblies and Identified Interarm Rearrangements in Genus Anopheles.</title>
        <authorList>
            <person name="Artemov G.N."/>
            <person name="Peery A.N."/>
            <person name="Jiang X."/>
            <person name="Tu Z."/>
            <person name="Stegniy V.N."/>
            <person name="Sharakhova M.V."/>
            <person name="Sharakhov I.V."/>
        </authorList>
    </citation>
    <scope>NUCLEOTIDE SEQUENCE [LARGE SCALE GENOMIC DNA]</scope>
    <source>
        <strain evidence="2 3">ALBI9_A</strain>
    </source>
</reference>
<reference evidence="2" key="2">
    <citation type="submission" date="2022-08" db="UniProtKB">
        <authorList>
            <consortium name="EnsemblMetazoa"/>
        </authorList>
    </citation>
    <scope>IDENTIFICATION</scope>
    <source>
        <strain evidence="2">STECLA/ALBI9_A</strain>
    </source>
</reference>
<sequence length="190" mass="21787">MKLAAVGIFAAVALLASVSAMPRPNRADLQEKIREHLAAVPEDIRNELVAAFQEHRKPSAAFFESVRAHLLGLMENPQIRQYAEQRYDQFLRLLTPELREGVDGVVRDWLVNGGVPHADEELRQKFVEHFRQLKAVHFERFLAMLSPELREEIKAVADQVQHGGARPHYNPELIERVREHFQQFKAAQAL</sequence>
<proteinExistence type="predicted"/>
<dbReference type="AlphaFoldDB" id="A0A8W7K8N0"/>
<dbReference type="EnsemblMetazoa" id="AALB016441-RA">
    <property type="protein sequence ID" value="AALB016441-PA"/>
    <property type="gene ID" value="AALB016441"/>
</dbReference>
<feature type="chain" id="PRO_5036448552" evidence="1">
    <location>
        <begin position="21"/>
        <end position="190"/>
    </location>
</feature>
<organism evidence="2 3">
    <name type="scientific">Anopheles albimanus</name>
    <name type="common">New world malaria mosquito</name>
    <dbReference type="NCBI Taxonomy" id="7167"/>
    <lineage>
        <taxon>Eukaryota</taxon>
        <taxon>Metazoa</taxon>
        <taxon>Ecdysozoa</taxon>
        <taxon>Arthropoda</taxon>
        <taxon>Hexapoda</taxon>
        <taxon>Insecta</taxon>
        <taxon>Pterygota</taxon>
        <taxon>Neoptera</taxon>
        <taxon>Endopterygota</taxon>
        <taxon>Diptera</taxon>
        <taxon>Nematocera</taxon>
        <taxon>Culicoidea</taxon>
        <taxon>Culicidae</taxon>
        <taxon>Anophelinae</taxon>
        <taxon>Anopheles</taxon>
    </lineage>
</organism>
<evidence type="ECO:0000256" key="1">
    <source>
        <dbReference type="SAM" id="SignalP"/>
    </source>
</evidence>
<evidence type="ECO:0000313" key="2">
    <source>
        <dbReference type="EnsemblMetazoa" id="AALB016441-PA"/>
    </source>
</evidence>
<keyword evidence="3" id="KW-1185">Reference proteome</keyword>
<feature type="signal peptide" evidence="1">
    <location>
        <begin position="1"/>
        <end position="20"/>
    </location>
</feature>